<gene>
    <name evidence="11" type="ORF">PIB30_104111</name>
</gene>
<evidence type="ECO:0000256" key="6">
    <source>
        <dbReference type="ARBA" id="ARBA00023295"/>
    </source>
</evidence>
<dbReference type="InterPro" id="IPR040720">
    <property type="entry name" value="GH81_C"/>
</dbReference>
<keyword evidence="6" id="KW-0326">Glycosidase</keyword>
<dbReference type="PROSITE" id="PS52008">
    <property type="entry name" value="GH81"/>
    <property type="match status" value="1"/>
</dbReference>
<keyword evidence="4" id="KW-0378">Hydrolase</keyword>
<dbReference type="InterPro" id="IPR040451">
    <property type="entry name" value="GH81_N"/>
</dbReference>
<keyword evidence="7" id="KW-0961">Cell wall biogenesis/degradation</keyword>
<keyword evidence="8" id="KW-0624">Polysaccharide degradation</keyword>
<dbReference type="Proteomes" id="UP001341840">
    <property type="component" value="Unassembled WGS sequence"/>
</dbReference>
<sequence>MAFTKDEPFLFPTTMYEHESYHPSKFFSENLLSSPLPTNSFFASFLLCNGDYPEYIHPYGLTSSNPHLPLLLSATLLALLNLIAFTKGCPYVTLSVSYQTPFSITTVHRFSSFTSNSSLTKYALRLDNGQGVKHGFLRIALLPNSSSELEDILDRGVKQESFDEIKSALSKDVAGLCSSEPSRSCCKKPSNHGWMGLFMTMDFYDTKWGGIVIKNRSCQDFDFNNYGCHHYHLGYFLYGIAVLAKIDLSWGMKYKLHAYSVMADFMNLGGKHDLYSKNYTRLRCFDLYTLHSWGGEHFPEQGMDQDSTSEAVNAYYSATLMGLIYGDNNLAAIGSTLASLEIHAAKMWWHVKEGDDMYEEDFAKENKLVGHLSANMRWRKMRDCWSEKDIKVALHVLPLLPISECLFSNVDFVKELVEWTESRYGAGDWWKGFVYALEGIYDNQVALKKIRTLKGFDCGSSLSNLLWWTQQQRCGGEMQS</sequence>
<dbReference type="EC" id="3.2.1.39" evidence="3"/>
<evidence type="ECO:0000256" key="2">
    <source>
        <dbReference type="ARBA" id="ARBA00010730"/>
    </source>
</evidence>
<evidence type="ECO:0000256" key="4">
    <source>
        <dbReference type="ARBA" id="ARBA00022801"/>
    </source>
</evidence>
<evidence type="ECO:0000256" key="8">
    <source>
        <dbReference type="ARBA" id="ARBA00023326"/>
    </source>
</evidence>
<feature type="domain" description="Glycosyl hydrolase family 81 N-terminal" evidence="9">
    <location>
        <begin position="22"/>
        <end position="66"/>
    </location>
</feature>
<protein>
    <recommendedName>
        <fullName evidence="3">glucan endo-1,3-beta-D-glucosidase</fullName>
        <ecNumber evidence="3">3.2.1.39</ecNumber>
    </recommendedName>
</protein>
<evidence type="ECO:0000259" key="10">
    <source>
        <dbReference type="Pfam" id="PF17652"/>
    </source>
</evidence>
<dbReference type="EMBL" id="JASCZI010094147">
    <property type="protein sequence ID" value="MED6153636.1"/>
    <property type="molecule type" value="Genomic_DNA"/>
</dbReference>
<evidence type="ECO:0000256" key="7">
    <source>
        <dbReference type="ARBA" id="ARBA00023316"/>
    </source>
</evidence>
<name>A0ABU6TXR0_9FABA</name>
<reference evidence="11 12" key="1">
    <citation type="journal article" date="2023" name="Plants (Basel)">
        <title>Bridging the Gap: Combining Genomics and Transcriptomics Approaches to Understand Stylosanthes scabra, an Orphan Legume from the Brazilian Caatinga.</title>
        <authorList>
            <person name="Ferreira-Neto J.R.C."/>
            <person name="da Silva M.D."/>
            <person name="Binneck E."/>
            <person name="de Melo N.F."/>
            <person name="da Silva R.H."/>
            <person name="de Melo A.L.T.M."/>
            <person name="Pandolfi V."/>
            <person name="Bustamante F.O."/>
            <person name="Brasileiro-Vidal A.C."/>
            <person name="Benko-Iseppon A.M."/>
        </authorList>
    </citation>
    <scope>NUCLEOTIDE SEQUENCE [LARGE SCALE GENOMIC DNA]</scope>
    <source>
        <tissue evidence="11">Leaves</tissue>
    </source>
</reference>
<comment type="similarity">
    <text evidence="2">Belongs to the glycosyl hydrolase 81 family.</text>
</comment>
<dbReference type="Pfam" id="PF17652">
    <property type="entry name" value="Glyco_hydro81C"/>
    <property type="match status" value="1"/>
</dbReference>
<dbReference type="PANTHER" id="PTHR31983:SF0">
    <property type="entry name" value="GLUCAN ENDO-1,3-BETA-D-GLUCOSIDASE 2"/>
    <property type="match status" value="1"/>
</dbReference>
<evidence type="ECO:0000313" key="12">
    <source>
        <dbReference type="Proteomes" id="UP001341840"/>
    </source>
</evidence>
<comment type="caution">
    <text evidence="11">The sequence shown here is derived from an EMBL/GenBank/DDBJ whole genome shotgun (WGS) entry which is preliminary data.</text>
</comment>
<evidence type="ECO:0000313" key="11">
    <source>
        <dbReference type="EMBL" id="MED6153636.1"/>
    </source>
</evidence>
<evidence type="ECO:0000256" key="5">
    <source>
        <dbReference type="ARBA" id="ARBA00023277"/>
    </source>
</evidence>
<comment type="catalytic activity">
    <reaction evidence="1">
        <text>Hydrolysis of (1-&gt;3)-beta-D-glucosidic linkages in (1-&gt;3)-beta-D-glucans.</text>
        <dbReference type="EC" id="3.2.1.39"/>
    </reaction>
</comment>
<evidence type="ECO:0000256" key="1">
    <source>
        <dbReference type="ARBA" id="ARBA00000382"/>
    </source>
</evidence>
<keyword evidence="12" id="KW-1185">Reference proteome</keyword>
<proteinExistence type="inferred from homology"/>
<dbReference type="PANTHER" id="PTHR31983">
    <property type="entry name" value="ENDO-1,3(4)-BETA-GLUCANASE 1"/>
    <property type="match status" value="1"/>
</dbReference>
<evidence type="ECO:0000256" key="3">
    <source>
        <dbReference type="ARBA" id="ARBA00012780"/>
    </source>
</evidence>
<keyword evidence="5" id="KW-0119">Carbohydrate metabolism</keyword>
<dbReference type="Gene3D" id="2.70.98.30">
    <property type="entry name" value="Golgi alpha-mannosidase II, domain 4"/>
    <property type="match status" value="1"/>
</dbReference>
<evidence type="ECO:0000259" key="9">
    <source>
        <dbReference type="Pfam" id="PF03639"/>
    </source>
</evidence>
<feature type="domain" description="Glycosyl hydrolase family 81 C-terminal" evidence="10">
    <location>
        <begin position="203"/>
        <end position="467"/>
    </location>
</feature>
<dbReference type="Pfam" id="PF03639">
    <property type="entry name" value="Glyco_hydro_81"/>
    <property type="match status" value="1"/>
</dbReference>
<dbReference type="InterPro" id="IPR005200">
    <property type="entry name" value="Endo-beta-glucanase"/>
</dbReference>
<organism evidence="11 12">
    <name type="scientific">Stylosanthes scabra</name>
    <dbReference type="NCBI Taxonomy" id="79078"/>
    <lineage>
        <taxon>Eukaryota</taxon>
        <taxon>Viridiplantae</taxon>
        <taxon>Streptophyta</taxon>
        <taxon>Embryophyta</taxon>
        <taxon>Tracheophyta</taxon>
        <taxon>Spermatophyta</taxon>
        <taxon>Magnoliopsida</taxon>
        <taxon>eudicotyledons</taxon>
        <taxon>Gunneridae</taxon>
        <taxon>Pentapetalae</taxon>
        <taxon>rosids</taxon>
        <taxon>fabids</taxon>
        <taxon>Fabales</taxon>
        <taxon>Fabaceae</taxon>
        <taxon>Papilionoideae</taxon>
        <taxon>50 kb inversion clade</taxon>
        <taxon>dalbergioids sensu lato</taxon>
        <taxon>Dalbergieae</taxon>
        <taxon>Pterocarpus clade</taxon>
        <taxon>Stylosanthes</taxon>
    </lineage>
</organism>
<accession>A0ABU6TXR0</accession>